<keyword evidence="1" id="KW-0342">GTP-binding</keyword>
<dbReference type="Proteomes" id="UP001497482">
    <property type="component" value="Chromosome 18"/>
</dbReference>
<name>A0AAV2KBS5_KNICA</name>
<evidence type="ECO:0000256" key="1">
    <source>
        <dbReference type="RuleBase" id="RU004560"/>
    </source>
</evidence>
<organism evidence="4 5">
    <name type="scientific">Knipowitschia caucasica</name>
    <name type="common">Caucasian dwarf goby</name>
    <name type="synonym">Pomatoschistus caucasicus</name>
    <dbReference type="NCBI Taxonomy" id="637954"/>
    <lineage>
        <taxon>Eukaryota</taxon>
        <taxon>Metazoa</taxon>
        <taxon>Chordata</taxon>
        <taxon>Craniata</taxon>
        <taxon>Vertebrata</taxon>
        <taxon>Euteleostomi</taxon>
        <taxon>Actinopterygii</taxon>
        <taxon>Neopterygii</taxon>
        <taxon>Teleostei</taxon>
        <taxon>Neoteleostei</taxon>
        <taxon>Acanthomorphata</taxon>
        <taxon>Gobiaria</taxon>
        <taxon>Gobiiformes</taxon>
        <taxon>Gobioidei</taxon>
        <taxon>Gobiidae</taxon>
        <taxon>Gobiinae</taxon>
        <taxon>Knipowitschia</taxon>
    </lineage>
</organism>
<keyword evidence="5" id="KW-1185">Reference proteome</keyword>
<dbReference type="EMBL" id="OZ035840">
    <property type="protein sequence ID" value="CAL1587368.1"/>
    <property type="molecule type" value="Genomic_DNA"/>
</dbReference>
<feature type="domain" description="Septin-type G" evidence="3">
    <location>
        <begin position="50"/>
        <end position="132"/>
    </location>
</feature>
<dbReference type="SUPFAM" id="SSF52540">
    <property type="entry name" value="P-loop containing nucleoside triphosphate hydrolases"/>
    <property type="match status" value="1"/>
</dbReference>
<evidence type="ECO:0000313" key="5">
    <source>
        <dbReference type="Proteomes" id="UP001497482"/>
    </source>
</evidence>
<dbReference type="PANTHER" id="PTHR32046">
    <property type="entry name" value="G DOMAIN-CONTAINING PROTEIN"/>
    <property type="match status" value="1"/>
</dbReference>
<dbReference type="InterPro" id="IPR027417">
    <property type="entry name" value="P-loop_NTPase"/>
</dbReference>
<dbReference type="Gene3D" id="3.40.50.300">
    <property type="entry name" value="P-loop containing nucleotide triphosphate hydrolases"/>
    <property type="match status" value="1"/>
</dbReference>
<keyword evidence="1" id="KW-0547">Nucleotide-binding</keyword>
<comment type="similarity">
    <text evidence="1">Belongs to the TRAFAC class TrmE-Era-EngA-EngB-Septin-like GTPase superfamily. Septin GTPase family.</text>
</comment>
<dbReference type="AlphaFoldDB" id="A0AAV2KBS5"/>
<keyword evidence="2" id="KW-0175">Coiled coil</keyword>
<feature type="coiled-coil region" evidence="2">
    <location>
        <begin position="293"/>
        <end position="330"/>
    </location>
</feature>
<evidence type="ECO:0000259" key="3">
    <source>
        <dbReference type="Pfam" id="PF00735"/>
    </source>
</evidence>
<reference evidence="4 5" key="1">
    <citation type="submission" date="2024-04" db="EMBL/GenBank/DDBJ databases">
        <authorList>
            <person name="Waldvogel A.-M."/>
            <person name="Schoenle A."/>
        </authorList>
    </citation>
    <scope>NUCLEOTIDE SEQUENCE [LARGE SCALE GENOMIC DNA]</scope>
</reference>
<dbReference type="InterPro" id="IPR013785">
    <property type="entry name" value="Aldolase_TIM"/>
</dbReference>
<dbReference type="GO" id="GO:0005525">
    <property type="term" value="F:GTP binding"/>
    <property type="evidence" value="ECO:0007669"/>
    <property type="project" value="UniProtKB-KW"/>
</dbReference>
<dbReference type="PANTHER" id="PTHR32046:SF14">
    <property type="match status" value="1"/>
</dbReference>
<sequence length="496" mass="56515">MAAERLAETCDVIETRGSLRILGVPLQEDKSLSISGCKRFVFGRESNKSNYTMMVVGGTGAGKSSLINSLFNYISAVEWNHPFRFKIVVEDQSSSQVDSQTSEVVIYQINPRDGFRINYPLTVIDTPGYGDSRGLLRDKETTDQIRRLFTEACGVSEVHAICFVAQSSLVRLTPSQKYIFDSLLSIFGKDVAENIRILVTFADGTDCFVLDAIKAAQIPCSKSEDGHVLYFEFNNAAMFTAIKSKDKGFGFMFWELGLKNMDLLLDNLTRTNPKSLTLSVEVLKERRHLEYLVEELQKQVKTGLQKLEEIKNTEEELKDKEAEINRNKDYEIPVSYTEVKEELPEPGYYITNCQDCHYTCHATCQIADDQKKHGCVAMKSDGTCNVCPKKCHWTKHFNQKYKWVYVTVTKKQTMEDLKKKYLDASQAKAPVEMLMDKLRQEYNQQEQQVNDIVKQATSALNRLKQIALKPTGLSTLEYIDLLIQSEKNEHKPGWNK</sequence>
<evidence type="ECO:0000313" key="4">
    <source>
        <dbReference type="EMBL" id="CAL1587368.1"/>
    </source>
</evidence>
<dbReference type="InterPro" id="IPR030379">
    <property type="entry name" value="G_SEPTIN_dom"/>
</dbReference>
<evidence type="ECO:0000256" key="2">
    <source>
        <dbReference type="SAM" id="Coils"/>
    </source>
</evidence>
<proteinExistence type="inferred from homology"/>
<protein>
    <recommendedName>
        <fullName evidence="3">Septin-type G domain-containing protein</fullName>
    </recommendedName>
</protein>
<dbReference type="Gene3D" id="3.20.20.70">
    <property type="entry name" value="Aldolase class I"/>
    <property type="match status" value="1"/>
</dbReference>
<dbReference type="Pfam" id="PF00735">
    <property type="entry name" value="Septin"/>
    <property type="match status" value="1"/>
</dbReference>
<accession>A0AAV2KBS5</accession>
<gene>
    <name evidence="4" type="ORF">KC01_LOCUS17330</name>
</gene>